<organism evidence="2 3">
    <name type="scientific">Chelativorans salis</name>
    <dbReference type="NCBI Taxonomy" id="2978478"/>
    <lineage>
        <taxon>Bacteria</taxon>
        <taxon>Pseudomonadati</taxon>
        <taxon>Pseudomonadota</taxon>
        <taxon>Alphaproteobacteria</taxon>
        <taxon>Hyphomicrobiales</taxon>
        <taxon>Phyllobacteriaceae</taxon>
        <taxon>Chelativorans</taxon>
    </lineage>
</organism>
<name>A0ABT2LJK3_9HYPH</name>
<keyword evidence="1" id="KW-0812">Transmembrane</keyword>
<dbReference type="Proteomes" id="UP001320831">
    <property type="component" value="Unassembled WGS sequence"/>
</dbReference>
<gene>
    <name evidence="2" type="ORF">N5A92_06475</name>
</gene>
<protein>
    <submittedName>
        <fullName evidence="2">Uncharacterized protein</fullName>
    </submittedName>
</protein>
<dbReference type="EMBL" id="JAOCZP010000002">
    <property type="protein sequence ID" value="MCT7374678.1"/>
    <property type="molecule type" value="Genomic_DNA"/>
</dbReference>
<feature type="transmembrane region" description="Helical" evidence="1">
    <location>
        <begin position="7"/>
        <end position="35"/>
    </location>
</feature>
<evidence type="ECO:0000313" key="3">
    <source>
        <dbReference type="Proteomes" id="UP001320831"/>
    </source>
</evidence>
<keyword evidence="1" id="KW-1133">Transmembrane helix</keyword>
<evidence type="ECO:0000256" key="1">
    <source>
        <dbReference type="SAM" id="Phobius"/>
    </source>
</evidence>
<evidence type="ECO:0000313" key="2">
    <source>
        <dbReference type="EMBL" id="MCT7374678.1"/>
    </source>
</evidence>
<accession>A0ABT2LJK3</accession>
<feature type="transmembrane region" description="Helical" evidence="1">
    <location>
        <begin position="41"/>
        <end position="62"/>
    </location>
</feature>
<keyword evidence="1" id="KW-0472">Membrane</keyword>
<comment type="caution">
    <text evidence="2">The sequence shown here is derived from an EMBL/GenBank/DDBJ whole genome shotgun (WGS) entry which is preliminary data.</text>
</comment>
<proteinExistence type="predicted"/>
<keyword evidence="3" id="KW-1185">Reference proteome</keyword>
<sequence>MKRVVNFWSLLGFISVSVFVATEITAGVAAAVWSISGVLHLGTFPTILLGTLIGIPGLYGIIKSTMMAFEAETDPENN</sequence>
<reference evidence="2 3" key="1">
    <citation type="submission" date="2022-09" db="EMBL/GenBank/DDBJ databases">
        <title>Chelativorans salina sp. nov., a novel slightly halophilic bacterium isolated from a saline lake sediment enrichment.</title>
        <authorList>
            <person name="Gao L."/>
            <person name="Fang B.-Z."/>
            <person name="Li W.-J."/>
        </authorList>
    </citation>
    <scope>NUCLEOTIDE SEQUENCE [LARGE SCALE GENOMIC DNA]</scope>
    <source>
        <strain evidence="2 3">EGI FJ00035</strain>
    </source>
</reference>
<dbReference type="RefSeq" id="WP_260901171.1">
    <property type="nucleotide sequence ID" value="NZ_JAOCZP010000002.1"/>
</dbReference>